<gene>
    <name evidence="2" type="primary">MAP1A</name>
    <name evidence="2" type="ORF">NBO_33g0015</name>
</gene>
<protein>
    <submittedName>
        <fullName evidence="2">Microtubule-associated protein 1A</fullName>
    </submittedName>
</protein>
<feature type="region of interest" description="Disordered" evidence="1">
    <location>
        <begin position="187"/>
        <end position="222"/>
    </location>
</feature>
<proteinExistence type="predicted"/>
<organism evidence="2 3">
    <name type="scientific">Nosema bombycis (strain CQ1 / CVCC 102059)</name>
    <name type="common">Microsporidian parasite</name>
    <name type="synonym">Pebrine of silkworm</name>
    <dbReference type="NCBI Taxonomy" id="578461"/>
    <lineage>
        <taxon>Eukaryota</taxon>
        <taxon>Fungi</taxon>
        <taxon>Fungi incertae sedis</taxon>
        <taxon>Microsporidia</taxon>
        <taxon>Nosematidae</taxon>
        <taxon>Nosema</taxon>
    </lineage>
</organism>
<dbReference type="Proteomes" id="UP000016927">
    <property type="component" value="Unassembled WGS sequence"/>
</dbReference>
<feature type="region of interest" description="Disordered" evidence="1">
    <location>
        <begin position="248"/>
        <end position="272"/>
    </location>
</feature>
<name>R0M893_NOSB1</name>
<evidence type="ECO:0000313" key="3">
    <source>
        <dbReference type="Proteomes" id="UP000016927"/>
    </source>
</evidence>
<accession>R0M893</accession>
<dbReference type="Gene3D" id="6.10.250.1010">
    <property type="match status" value="1"/>
</dbReference>
<dbReference type="AlphaFoldDB" id="R0M893"/>
<reference evidence="2 3" key="1">
    <citation type="journal article" date="2013" name="BMC Genomics">
        <title>Comparative genomics of parasitic silkworm microsporidia reveal an association between genome expansion and host adaptation.</title>
        <authorList>
            <person name="Pan G."/>
            <person name="Xu J."/>
            <person name="Li T."/>
            <person name="Xia Q."/>
            <person name="Liu S.L."/>
            <person name="Zhang G."/>
            <person name="Li S."/>
            <person name="Li C."/>
            <person name="Liu H."/>
            <person name="Yang L."/>
            <person name="Liu T."/>
            <person name="Zhang X."/>
            <person name="Wu Z."/>
            <person name="Fan W."/>
            <person name="Dang X."/>
            <person name="Xiang H."/>
            <person name="Tao M."/>
            <person name="Li Y."/>
            <person name="Hu J."/>
            <person name="Li Z."/>
            <person name="Lin L."/>
            <person name="Luo J."/>
            <person name="Geng L."/>
            <person name="Wang L."/>
            <person name="Long M."/>
            <person name="Wan Y."/>
            <person name="He N."/>
            <person name="Zhang Z."/>
            <person name="Lu C."/>
            <person name="Keeling P.J."/>
            <person name="Wang J."/>
            <person name="Xiang Z."/>
            <person name="Zhou Z."/>
        </authorList>
    </citation>
    <scope>NUCLEOTIDE SEQUENCE [LARGE SCALE GENOMIC DNA]</scope>
    <source>
        <strain evidence="3">CQ1 / CVCC 102059</strain>
    </source>
</reference>
<evidence type="ECO:0000313" key="2">
    <source>
        <dbReference type="EMBL" id="EOB14209.1"/>
    </source>
</evidence>
<dbReference type="HOGENOM" id="CLU_523852_0_0_1"/>
<sequence length="520" mass="60428">MNLLRKLDNISRQIEKNMTTKQQVNTNVDNKRRDVADLRLLVTTHLLIIKNNTEITELKYLLMLEKKIRQAQQEIFYLLLKMGQKNFIDLINCIHKKAITRMQVSKVKDNLLFKTTRDLQNTRRVDTLKEEVRRDLDKISKKIIKDLQDVGEMKQVKSGEKDKMAGDNNVLLNEKDKLAEDKNVSMRDENNLAEERNVLVRDENNSAEEKNEMAEENDKLAEEKNVLMKEKDNLAREKNAMAEEKAKLTEEKDKLTEEKAKLTDEKDKLTEEKAKLTEDKNVLLSEKDKLTEEKTKVTEEKDKLSEELNNLTEEKNVLLSEKDILAREKDELYVQNKELQSEIEKVHKENKADLSRNELNAFELNATELNANELNAKELSVTELNKEVPGTVKSTADQDKKVINLNKKEVSVSNDKSKHKSPSKHKTADRDTPVLLHHKKNNSDAEGESLTESFIFVLSKGSIETDKRFVELIKQTLKDIERYSDPVIVRMGIQFILAKRYVDDIIYLKEHASRKKFLIM</sequence>
<dbReference type="OrthoDB" id="2404674at2759"/>
<dbReference type="VEuPathDB" id="MicrosporidiaDB:NBO_33g0015"/>
<dbReference type="OMA" id="WHIERIL"/>
<evidence type="ECO:0000256" key="1">
    <source>
        <dbReference type="SAM" id="MobiDB-lite"/>
    </source>
</evidence>
<feature type="region of interest" description="Disordered" evidence="1">
    <location>
        <begin position="406"/>
        <end position="444"/>
    </location>
</feature>
<keyword evidence="3" id="KW-1185">Reference proteome</keyword>
<dbReference type="STRING" id="578461.R0M893"/>
<dbReference type="EMBL" id="KB908941">
    <property type="protein sequence ID" value="EOB14209.1"/>
    <property type="molecule type" value="Genomic_DNA"/>
</dbReference>